<dbReference type="EMBL" id="LGUP01000410">
    <property type="protein sequence ID" value="KOG08217.1"/>
    <property type="molecule type" value="Genomic_DNA"/>
</dbReference>
<feature type="region of interest" description="Disordered" evidence="1">
    <location>
        <begin position="1"/>
        <end position="53"/>
    </location>
</feature>
<feature type="compositionally biased region" description="Basic and acidic residues" evidence="1">
    <location>
        <begin position="1"/>
        <end position="16"/>
    </location>
</feature>
<reference evidence="2 3" key="1">
    <citation type="submission" date="2015-06" db="EMBL/GenBank/DDBJ databases">
        <authorList>
            <person name="Hoefler B.C."/>
            <person name="Straight P.D."/>
        </authorList>
    </citation>
    <scope>NUCLEOTIDE SEQUENCE [LARGE SCALE GENOMIC DNA]</scope>
    <source>
        <strain evidence="2 3">NRRL 3427</strain>
    </source>
</reference>
<gene>
    <name evidence="2" type="ORF">ADK34_39270</name>
</gene>
<evidence type="ECO:0000256" key="1">
    <source>
        <dbReference type="SAM" id="MobiDB-lite"/>
    </source>
</evidence>
<dbReference type="AlphaFoldDB" id="A0A0L8J3A0"/>
<sequence>MLKAPGELRPDGDTAHQRLGGAPKRPARTPFVKVATPATPQRKSFDTKASAGLPAERARLMPISILGSGRVP</sequence>
<name>A0A0L8J3A0_STRVR</name>
<comment type="caution">
    <text evidence="2">The sequence shown here is derived from an EMBL/GenBank/DDBJ whole genome shotgun (WGS) entry which is preliminary data.</text>
</comment>
<dbReference type="PATRIC" id="fig|1938.6.peg.8454"/>
<accession>A0A0L8J3A0</accession>
<protein>
    <submittedName>
        <fullName evidence="2">Uncharacterized protein</fullName>
    </submittedName>
</protein>
<proteinExistence type="predicted"/>
<organism evidence="2 3">
    <name type="scientific">Streptomyces viridochromogenes</name>
    <dbReference type="NCBI Taxonomy" id="1938"/>
    <lineage>
        <taxon>Bacteria</taxon>
        <taxon>Bacillati</taxon>
        <taxon>Actinomycetota</taxon>
        <taxon>Actinomycetes</taxon>
        <taxon>Kitasatosporales</taxon>
        <taxon>Streptomycetaceae</taxon>
        <taxon>Streptomyces</taxon>
    </lineage>
</organism>
<dbReference type="Proteomes" id="UP000037023">
    <property type="component" value="Unassembled WGS sequence"/>
</dbReference>
<evidence type="ECO:0000313" key="3">
    <source>
        <dbReference type="Proteomes" id="UP000037023"/>
    </source>
</evidence>
<evidence type="ECO:0000313" key="2">
    <source>
        <dbReference type="EMBL" id="KOG08217.1"/>
    </source>
</evidence>